<keyword evidence="2" id="KW-0548">Nucleotidyltransferase</keyword>
<feature type="compositionally biased region" description="Basic and acidic residues" evidence="1">
    <location>
        <begin position="219"/>
        <end position="230"/>
    </location>
</feature>
<dbReference type="AlphaFoldDB" id="A0A6L2N196"/>
<protein>
    <submittedName>
        <fullName evidence="2">Reverse transcriptase domain-containing protein</fullName>
    </submittedName>
</protein>
<keyword evidence="2" id="KW-0808">Transferase</keyword>
<keyword evidence="2" id="KW-0695">RNA-directed DNA polymerase</keyword>
<dbReference type="EMBL" id="BKCJ010007823">
    <property type="protein sequence ID" value="GEU79197.1"/>
    <property type="molecule type" value="Genomic_DNA"/>
</dbReference>
<evidence type="ECO:0000256" key="1">
    <source>
        <dbReference type="SAM" id="MobiDB-lite"/>
    </source>
</evidence>
<sequence length="308" mass="36023">MFEHYFDNLPSSVKERLTPTQTELVGFSGEQLIPVGKIKLDVAFESEVSSNIHAMIKFPTLRGIATLAARTASIFECRRLEGKQAAIEKFAENQHGRVRMKTVRDGRTPKTGHQTRRECLRKKYRLSLKNDMPPQDNNNADEPGYYELMAWLDSRQDDMRIDRMTKSALCHSWIYGWGNNESSNDIISSDDEWEEYDYGNPPGTTTDSFFKAYMKTREKNSIERKDERSQTKRKYSNTSNSKDEQPNKKVCKAEKFEAIKYSLGPNEEYIAVRRCEYNAWERNEDSMSQMYQEFFQKKDNGWKVTRTK</sequence>
<organism evidence="2">
    <name type="scientific">Tanacetum cinerariifolium</name>
    <name type="common">Dalmatian daisy</name>
    <name type="synonym">Chrysanthemum cinerariifolium</name>
    <dbReference type="NCBI Taxonomy" id="118510"/>
    <lineage>
        <taxon>Eukaryota</taxon>
        <taxon>Viridiplantae</taxon>
        <taxon>Streptophyta</taxon>
        <taxon>Embryophyta</taxon>
        <taxon>Tracheophyta</taxon>
        <taxon>Spermatophyta</taxon>
        <taxon>Magnoliopsida</taxon>
        <taxon>eudicotyledons</taxon>
        <taxon>Gunneridae</taxon>
        <taxon>Pentapetalae</taxon>
        <taxon>asterids</taxon>
        <taxon>campanulids</taxon>
        <taxon>Asterales</taxon>
        <taxon>Asteraceae</taxon>
        <taxon>Asteroideae</taxon>
        <taxon>Anthemideae</taxon>
        <taxon>Anthemidinae</taxon>
        <taxon>Tanacetum</taxon>
    </lineage>
</organism>
<name>A0A6L2N196_TANCI</name>
<gene>
    <name evidence="2" type="ORF">Tci_051175</name>
</gene>
<reference evidence="2" key="1">
    <citation type="journal article" date="2019" name="Sci. Rep.">
        <title>Draft genome of Tanacetum cinerariifolium, the natural source of mosquito coil.</title>
        <authorList>
            <person name="Yamashiro T."/>
            <person name="Shiraishi A."/>
            <person name="Satake H."/>
            <person name="Nakayama K."/>
        </authorList>
    </citation>
    <scope>NUCLEOTIDE SEQUENCE</scope>
</reference>
<accession>A0A6L2N196</accession>
<comment type="caution">
    <text evidence="2">The sequence shown here is derived from an EMBL/GenBank/DDBJ whole genome shotgun (WGS) entry which is preliminary data.</text>
</comment>
<feature type="region of interest" description="Disordered" evidence="1">
    <location>
        <begin position="219"/>
        <end position="248"/>
    </location>
</feature>
<evidence type="ECO:0000313" key="2">
    <source>
        <dbReference type="EMBL" id="GEU79197.1"/>
    </source>
</evidence>
<dbReference type="GO" id="GO:0003964">
    <property type="term" value="F:RNA-directed DNA polymerase activity"/>
    <property type="evidence" value="ECO:0007669"/>
    <property type="project" value="UniProtKB-KW"/>
</dbReference>
<proteinExistence type="predicted"/>